<keyword evidence="12" id="KW-0966">Cell projection</keyword>
<evidence type="ECO:0000256" key="4">
    <source>
        <dbReference type="ARBA" id="ARBA00016244"/>
    </source>
</evidence>
<keyword evidence="5 7" id="KW-0964">Secreted</keyword>
<name>A0A191ZJU9_9GAMM</name>
<evidence type="ECO:0000259" key="11">
    <source>
        <dbReference type="Pfam" id="PF22638"/>
    </source>
</evidence>
<dbReference type="GO" id="GO:0009424">
    <property type="term" value="C:bacterial-type flagellum hook"/>
    <property type="evidence" value="ECO:0007669"/>
    <property type="project" value="UniProtKB-UniRule"/>
</dbReference>
<dbReference type="GO" id="GO:0005576">
    <property type="term" value="C:extracellular region"/>
    <property type="evidence" value="ECO:0007669"/>
    <property type="project" value="UniProtKB-SubCell"/>
</dbReference>
<feature type="domain" description="Flagellar basal-body/hook protein C-terminal" evidence="9">
    <location>
        <begin position="510"/>
        <end position="548"/>
    </location>
</feature>
<organism evidence="12 13">
    <name type="scientific">Halothiobacillus diazotrophicus</name>
    <dbReference type="NCBI Taxonomy" id="1860122"/>
    <lineage>
        <taxon>Bacteria</taxon>
        <taxon>Pseudomonadati</taxon>
        <taxon>Pseudomonadota</taxon>
        <taxon>Gammaproteobacteria</taxon>
        <taxon>Chromatiales</taxon>
        <taxon>Halothiobacillaceae</taxon>
        <taxon>Halothiobacillus</taxon>
    </lineage>
</organism>
<dbReference type="InterPro" id="IPR002371">
    <property type="entry name" value="FlgK"/>
</dbReference>
<dbReference type="InterPro" id="IPR010930">
    <property type="entry name" value="Flg_bb/hook_C_dom"/>
</dbReference>
<accession>A0A191ZJU9</accession>
<dbReference type="InterPro" id="IPR053927">
    <property type="entry name" value="FlgK_helical"/>
</dbReference>
<dbReference type="PRINTS" id="PR01005">
    <property type="entry name" value="FLGHOOKAP1"/>
</dbReference>
<dbReference type="PANTHER" id="PTHR30033">
    <property type="entry name" value="FLAGELLAR HOOK-ASSOCIATED PROTEIN 1"/>
    <property type="match status" value="1"/>
</dbReference>
<dbReference type="GO" id="GO:0044780">
    <property type="term" value="P:bacterial-type flagellum assembly"/>
    <property type="evidence" value="ECO:0007669"/>
    <property type="project" value="InterPro"/>
</dbReference>
<evidence type="ECO:0000256" key="3">
    <source>
        <dbReference type="ARBA" id="ARBA00009677"/>
    </source>
</evidence>
<keyword evidence="6 7" id="KW-0975">Bacterial flagellum</keyword>
<feature type="domain" description="Flagellar basal body rod protein N-terminal" evidence="8">
    <location>
        <begin position="9"/>
        <end position="36"/>
    </location>
</feature>
<dbReference type="GO" id="GO:0005198">
    <property type="term" value="F:structural molecule activity"/>
    <property type="evidence" value="ECO:0007669"/>
    <property type="project" value="UniProtKB-UniRule"/>
</dbReference>
<evidence type="ECO:0000259" key="8">
    <source>
        <dbReference type="Pfam" id="PF00460"/>
    </source>
</evidence>
<dbReference type="InterPro" id="IPR001444">
    <property type="entry name" value="Flag_bb_rod_N"/>
</dbReference>
<proteinExistence type="inferred from homology"/>
<dbReference type="EMBL" id="CP016027">
    <property type="protein sequence ID" value="ANJ68113.1"/>
    <property type="molecule type" value="Genomic_DNA"/>
</dbReference>
<dbReference type="Pfam" id="PF21158">
    <property type="entry name" value="flgK_1st_1"/>
    <property type="match status" value="1"/>
</dbReference>
<dbReference type="Pfam" id="PF06429">
    <property type="entry name" value="Flg_bbr_C"/>
    <property type="match status" value="1"/>
</dbReference>
<dbReference type="InterPro" id="IPR049119">
    <property type="entry name" value="FlgK_D2-like"/>
</dbReference>
<dbReference type="SUPFAM" id="SSF64518">
    <property type="entry name" value="Phase 1 flagellin"/>
    <property type="match status" value="1"/>
</dbReference>
<evidence type="ECO:0000313" key="12">
    <source>
        <dbReference type="EMBL" id="ANJ68113.1"/>
    </source>
</evidence>
<dbReference type="Pfam" id="PF22638">
    <property type="entry name" value="FlgK_D1"/>
    <property type="match status" value="1"/>
</dbReference>
<evidence type="ECO:0000256" key="5">
    <source>
        <dbReference type="ARBA" id="ARBA00022525"/>
    </source>
</evidence>
<keyword evidence="13" id="KW-1185">Reference proteome</keyword>
<protein>
    <recommendedName>
        <fullName evidence="4 7">Flagellar hook-associated protein 1</fullName>
        <shortName evidence="7">HAP1</shortName>
    </recommendedName>
</protein>
<evidence type="ECO:0000256" key="6">
    <source>
        <dbReference type="ARBA" id="ARBA00023143"/>
    </source>
</evidence>
<gene>
    <name evidence="7" type="primary">flgK</name>
    <name evidence="12" type="ORF">A9404_12680</name>
</gene>
<dbReference type="NCBIfam" id="TIGR02492">
    <property type="entry name" value="flgK_ends"/>
    <property type="match status" value="1"/>
</dbReference>
<dbReference type="Proteomes" id="UP000078596">
    <property type="component" value="Chromosome"/>
</dbReference>
<reference evidence="12 13" key="1">
    <citation type="submission" date="2016-06" db="EMBL/GenBank/DDBJ databases">
        <title>Insight into the functional genes involving in sulfur oxidation in Pearl River water.</title>
        <authorList>
            <person name="Luo J."/>
            <person name="Tan X."/>
            <person name="Lin W."/>
        </authorList>
    </citation>
    <scope>NUCLEOTIDE SEQUENCE [LARGE SCALE GENOMIC DNA]</scope>
    <source>
        <strain evidence="12 13">LS2</strain>
    </source>
</reference>
<dbReference type="KEGG" id="haz:A9404_12680"/>
<dbReference type="Pfam" id="PF00460">
    <property type="entry name" value="Flg_bb_rod"/>
    <property type="match status" value="1"/>
</dbReference>
<feature type="domain" description="Flagellar hook-associated protein FlgK helical" evidence="11">
    <location>
        <begin position="95"/>
        <end position="321"/>
    </location>
</feature>
<dbReference type="PANTHER" id="PTHR30033:SF1">
    <property type="entry name" value="FLAGELLAR HOOK-ASSOCIATED PROTEIN 1"/>
    <property type="match status" value="1"/>
</dbReference>
<sequence length="551" mass="56949">MAMPDLMSNSVTGLLAMQQALATTGHNVANANTPGYSRQRVNLTTMPPQFQQGSYVGSGVQVASITRSYDQFITSQLNSATSENNRLSFLKDFTSQATQLLGDTSTGIAQQTQDFFNATQAIASNPTDPTARSAFLGSAQALTNEFNRIDSQLQNLDSQIGQQASDIGRQINTYAGQIASLNGEISKALATNPNAPPNDLMDQRDLLINKISEQINVTANSDNQGNINLTLASGQSLVLNDHATTVSVGNLPSGLNVTLGGADITSRVTGGTLGGMLQAQSQLVTPLRNQLGRAALVLADQVNQNQTAGVDLNGNPGTNLFTDVSGFAPQTTALPTNQGTGSAVGTYTDPTLLTGQTYQARFDGANWQVRTQPDNGAAPLTVASGGTLSLPGMNVTFSGAPQSGDVLNILPTVGAAGKIGVVQQSPSGVAAAAAGQPAYSRDNTQIQALFNLGSTTLVGQSAAGALDGSSLTDTISSAVSQAGAYAGQIQLSAQAASTTLQNLTAQQQSVSGVNLDEEAANLMKYQQAYQALSQSISSSNVMFQSLLSAFR</sequence>
<dbReference type="AlphaFoldDB" id="A0A191ZJU9"/>
<evidence type="ECO:0000256" key="2">
    <source>
        <dbReference type="ARBA" id="ARBA00004613"/>
    </source>
</evidence>
<comment type="similarity">
    <text evidence="3 7">Belongs to the flagella basal body rod proteins family.</text>
</comment>
<evidence type="ECO:0000256" key="1">
    <source>
        <dbReference type="ARBA" id="ARBA00004365"/>
    </source>
</evidence>
<feature type="domain" description="Flagellar hook-associated protein 1 D2-like" evidence="10">
    <location>
        <begin position="339"/>
        <end position="409"/>
    </location>
</feature>
<dbReference type="STRING" id="1860122.A9404_12680"/>
<keyword evidence="12" id="KW-0969">Cilium</keyword>
<evidence type="ECO:0000313" key="13">
    <source>
        <dbReference type="Proteomes" id="UP000078596"/>
    </source>
</evidence>
<keyword evidence="12" id="KW-0282">Flagellum</keyword>
<evidence type="ECO:0000259" key="10">
    <source>
        <dbReference type="Pfam" id="PF21158"/>
    </source>
</evidence>
<evidence type="ECO:0000259" key="9">
    <source>
        <dbReference type="Pfam" id="PF06429"/>
    </source>
</evidence>
<comment type="subcellular location">
    <subcellularLocation>
        <location evidence="1 7">Bacterial flagellum</location>
    </subcellularLocation>
    <subcellularLocation>
        <location evidence="2 7">Secreted</location>
    </subcellularLocation>
</comment>
<evidence type="ECO:0000256" key="7">
    <source>
        <dbReference type="RuleBase" id="RU362065"/>
    </source>
</evidence>